<dbReference type="SUPFAM" id="SSF55874">
    <property type="entry name" value="ATPase domain of HSP90 chaperone/DNA topoisomerase II/histidine kinase"/>
    <property type="match status" value="1"/>
</dbReference>
<organism evidence="1 2">
    <name type="scientific">Proteus mirabilis</name>
    <dbReference type="NCBI Taxonomy" id="584"/>
    <lineage>
        <taxon>Bacteria</taxon>
        <taxon>Pseudomonadati</taxon>
        <taxon>Pseudomonadota</taxon>
        <taxon>Gammaproteobacteria</taxon>
        <taxon>Enterobacterales</taxon>
        <taxon>Morganellaceae</taxon>
        <taxon>Proteus</taxon>
    </lineage>
</organism>
<dbReference type="EC" id="2.7.13.3" evidence="1"/>
<name>A0A379GHG8_PROMI</name>
<dbReference type="AlphaFoldDB" id="A0A379GHG8"/>
<gene>
    <name evidence="1" type="primary">rssA_1</name>
    <name evidence="1" type="ORF">NCTC11938_04285</name>
</gene>
<dbReference type="Gene3D" id="3.30.565.10">
    <property type="entry name" value="Histidine kinase-like ATPase, C-terminal domain"/>
    <property type="match status" value="1"/>
</dbReference>
<protein>
    <submittedName>
        <fullName evidence="1">Swarming motility regulation two-component system, sensor kinase</fullName>
        <ecNumber evidence="1">2.7.13.3</ecNumber>
    </submittedName>
</protein>
<keyword evidence="1" id="KW-0418">Kinase</keyword>
<keyword evidence="1" id="KW-0808">Transferase</keyword>
<reference evidence="1 2" key="1">
    <citation type="submission" date="2018-06" db="EMBL/GenBank/DDBJ databases">
        <authorList>
            <consortium name="Pathogen Informatics"/>
            <person name="Doyle S."/>
        </authorList>
    </citation>
    <scope>NUCLEOTIDE SEQUENCE [LARGE SCALE GENOMIC DNA]</scope>
    <source>
        <strain evidence="1 2">NCTC11938</strain>
    </source>
</reference>
<accession>A0A379GHG8</accession>
<sequence length="73" mass="8148">MDQELHLSILAHYFPVFIVFRDHKGRAVVLGLSIAQNLAEKIQATISITEGLHNKGIGFIITLPLKIKPLDNE</sequence>
<dbReference type="EMBL" id="UGTS01000006">
    <property type="protein sequence ID" value="SUC40003.1"/>
    <property type="molecule type" value="Genomic_DNA"/>
</dbReference>
<dbReference type="Proteomes" id="UP000254191">
    <property type="component" value="Unassembled WGS sequence"/>
</dbReference>
<evidence type="ECO:0000313" key="2">
    <source>
        <dbReference type="Proteomes" id="UP000254191"/>
    </source>
</evidence>
<proteinExistence type="predicted"/>
<evidence type="ECO:0000313" key="1">
    <source>
        <dbReference type="EMBL" id="SUC40003.1"/>
    </source>
</evidence>
<dbReference type="GO" id="GO:0004673">
    <property type="term" value="F:protein histidine kinase activity"/>
    <property type="evidence" value="ECO:0007669"/>
    <property type="project" value="UniProtKB-EC"/>
</dbReference>
<dbReference type="InterPro" id="IPR036890">
    <property type="entry name" value="HATPase_C_sf"/>
</dbReference>